<keyword evidence="3" id="KW-0812">Transmembrane</keyword>
<protein>
    <recommendedName>
        <fullName evidence="7">Sperm tail-specific-like protein</fullName>
    </recommendedName>
</protein>
<feature type="compositionally biased region" description="Polar residues" evidence="2">
    <location>
        <begin position="349"/>
        <end position="391"/>
    </location>
</feature>
<feature type="transmembrane region" description="Helical" evidence="3">
    <location>
        <begin position="424"/>
        <end position="445"/>
    </location>
</feature>
<feature type="compositionally biased region" description="Pro residues" evidence="2">
    <location>
        <begin position="460"/>
        <end position="472"/>
    </location>
</feature>
<gene>
    <name evidence="5" type="ORF">H9Q19_04230</name>
</gene>
<evidence type="ECO:0000256" key="2">
    <source>
        <dbReference type="SAM" id="MobiDB-lite"/>
    </source>
</evidence>
<evidence type="ECO:0000256" key="1">
    <source>
        <dbReference type="SAM" id="Coils"/>
    </source>
</evidence>
<reference evidence="5 6" key="1">
    <citation type="submission" date="2020-08" db="EMBL/GenBank/DDBJ databases">
        <title>Isolation and characterization of novel Chlamydia from Siamese crocodiles (Crocodylus siamensis).</title>
        <authorList>
            <person name="Sariya L."/>
        </authorList>
    </citation>
    <scope>NUCLEOTIDE SEQUENCE [LARGE SCALE GENOMIC DNA]</scope>
    <source>
        <strain evidence="5 6">No. 12</strain>
    </source>
</reference>
<evidence type="ECO:0000256" key="4">
    <source>
        <dbReference type="SAM" id="SignalP"/>
    </source>
</evidence>
<feature type="region of interest" description="Disordered" evidence="2">
    <location>
        <begin position="328"/>
        <end position="391"/>
    </location>
</feature>
<name>A0ABX8CI97_9CHLA</name>
<evidence type="ECO:0008006" key="7">
    <source>
        <dbReference type="Google" id="ProtNLM"/>
    </source>
</evidence>
<feature type="coiled-coil region" evidence="1">
    <location>
        <begin position="44"/>
        <end position="88"/>
    </location>
</feature>
<dbReference type="RefSeq" id="WP_213240615.1">
    <property type="nucleotide sequence ID" value="NZ_CP060791.1"/>
</dbReference>
<organism evidence="5 6">
    <name type="scientific">Chlamydia crocodili</name>
    <dbReference type="NCBI Taxonomy" id="2766982"/>
    <lineage>
        <taxon>Bacteria</taxon>
        <taxon>Pseudomonadati</taxon>
        <taxon>Chlamydiota</taxon>
        <taxon>Chlamydiia</taxon>
        <taxon>Chlamydiales</taxon>
        <taxon>Chlamydiaceae</taxon>
        <taxon>Chlamydia/Chlamydophila group</taxon>
        <taxon>Chlamydia</taxon>
    </lineage>
</organism>
<sequence>MMSSKRTSQLAMLSILLTFTHSVGYASAAVAPFEVSSVYSEDSLIALESKKSKKEQRIQKIQENRRARQEAKEAVEAKKNAKAAAKKKAKKSNKISFAFTEKLNQEQKARCQERKKQRVSFREQRRLKTEERKEQQRAFAQQIKQSVDYCCEELVQYGTGSLLTRGGKYSKRYHRSNNRDQNVIVSEQSVKTPPRLSAREKAKIRKRAGTIVRAAPNTETPRSLLKTMIVNREAKVSSEDKEAIQVVHDIKEGPVLPIFVRPDVKVVREDRNKLIQDLAREQRVAKRKSSREALEARVKESKIPRGGKITSTLRYDVEKAAAVKVRRNASVNPQVRAQKASNTRRDARNGQNQQESAQNVKPGSTDQQEQIASNTPTDDFYGVSSSAGNTNVNSYLNAKQYRCDSSETDWPCSSCVAKRRTHTSISVCTMVVTVIAMIVGAIIIANASDSTTTTGGGTTPPNPTPPNPQPTP</sequence>
<keyword evidence="3" id="KW-0472">Membrane</keyword>
<keyword evidence="1" id="KW-0175">Coiled coil</keyword>
<feature type="chain" id="PRO_5046641366" description="Sperm tail-specific-like protein" evidence="4">
    <location>
        <begin position="29"/>
        <end position="472"/>
    </location>
</feature>
<feature type="region of interest" description="Disordered" evidence="2">
    <location>
        <begin position="451"/>
        <end position="472"/>
    </location>
</feature>
<keyword evidence="4" id="KW-0732">Signal</keyword>
<evidence type="ECO:0000313" key="5">
    <source>
        <dbReference type="EMBL" id="QVE48897.1"/>
    </source>
</evidence>
<keyword evidence="3" id="KW-1133">Transmembrane helix</keyword>
<accession>A0ABX8CI97</accession>
<feature type="region of interest" description="Disordered" evidence="2">
    <location>
        <begin position="109"/>
        <end position="132"/>
    </location>
</feature>
<keyword evidence="6" id="KW-1185">Reference proteome</keyword>
<evidence type="ECO:0000313" key="6">
    <source>
        <dbReference type="Proteomes" id="UP000680625"/>
    </source>
</evidence>
<dbReference type="EMBL" id="CP060791">
    <property type="protein sequence ID" value="QVE48897.1"/>
    <property type="molecule type" value="Genomic_DNA"/>
</dbReference>
<dbReference type="Proteomes" id="UP000680625">
    <property type="component" value="Chromosome"/>
</dbReference>
<proteinExistence type="predicted"/>
<evidence type="ECO:0000256" key="3">
    <source>
        <dbReference type="SAM" id="Phobius"/>
    </source>
</evidence>
<feature type="compositionally biased region" description="Polar residues" evidence="2">
    <location>
        <begin position="329"/>
        <end position="341"/>
    </location>
</feature>
<feature type="signal peptide" evidence="4">
    <location>
        <begin position="1"/>
        <end position="28"/>
    </location>
</feature>
<dbReference type="GeneID" id="301704809"/>